<evidence type="ECO:0000313" key="9">
    <source>
        <dbReference type="WBParaSite" id="MCU_006442-RA"/>
    </source>
</evidence>
<dbReference type="PANTHER" id="PTHR16007">
    <property type="entry name" value="EPIDIDYMAL MEMBRANE PROTEIN E9-RELATED"/>
    <property type="match status" value="1"/>
</dbReference>
<protein>
    <submittedName>
        <fullName evidence="9">Transmembrane protein 45B</fullName>
    </submittedName>
</protein>
<dbReference type="WBParaSite" id="MCU_006442-RA">
    <property type="protein sequence ID" value="MCU_006442-RA"/>
    <property type="gene ID" value="MCU_006442"/>
</dbReference>
<reference evidence="9" key="2">
    <citation type="submission" date="2019-11" db="UniProtKB">
        <authorList>
            <consortium name="WormBaseParasite"/>
        </authorList>
    </citation>
    <scope>IDENTIFICATION</scope>
</reference>
<feature type="transmembrane region" description="Helical" evidence="6">
    <location>
        <begin position="74"/>
        <end position="92"/>
    </location>
</feature>
<dbReference type="EMBL" id="UXSR01005546">
    <property type="protein sequence ID" value="VDD82636.1"/>
    <property type="molecule type" value="Genomic_DNA"/>
</dbReference>
<keyword evidence="5 6" id="KW-0472">Membrane</keyword>
<feature type="transmembrane region" description="Helical" evidence="6">
    <location>
        <begin position="196"/>
        <end position="216"/>
    </location>
</feature>
<keyword evidence="8" id="KW-1185">Reference proteome</keyword>
<evidence type="ECO:0000256" key="1">
    <source>
        <dbReference type="ARBA" id="ARBA00004141"/>
    </source>
</evidence>
<keyword evidence="3 6" id="KW-0812">Transmembrane</keyword>
<feature type="transmembrane region" description="Helical" evidence="6">
    <location>
        <begin position="236"/>
        <end position="257"/>
    </location>
</feature>
<dbReference type="GO" id="GO:0016020">
    <property type="term" value="C:membrane"/>
    <property type="evidence" value="ECO:0007669"/>
    <property type="project" value="UniProtKB-SubCell"/>
</dbReference>
<evidence type="ECO:0000256" key="3">
    <source>
        <dbReference type="ARBA" id="ARBA00022692"/>
    </source>
</evidence>
<dbReference type="PANTHER" id="PTHR16007:SF15">
    <property type="entry name" value="TRANSMEMBRANE PROTEIN 45B"/>
    <property type="match status" value="1"/>
</dbReference>
<organism evidence="7 8">
    <name type="scientific">Mesocestoides corti</name>
    <name type="common">Flatworm</name>
    <dbReference type="NCBI Taxonomy" id="53468"/>
    <lineage>
        <taxon>Eukaryota</taxon>
        <taxon>Metazoa</taxon>
        <taxon>Spiralia</taxon>
        <taxon>Lophotrochozoa</taxon>
        <taxon>Platyhelminthes</taxon>
        <taxon>Cestoda</taxon>
        <taxon>Eucestoda</taxon>
        <taxon>Cyclophyllidea</taxon>
        <taxon>Mesocestoididae</taxon>
        <taxon>Mesocestoides</taxon>
    </lineage>
</organism>
<feature type="transmembrane region" description="Helical" evidence="6">
    <location>
        <begin position="107"/>
        <end position="124"/>
    </location>
</feature>
<dbReference type="OrthoDB" id="551896at2759"/>
<dbReference type="InterPro" id="IPR006904">
    <property type="entry name" value="DUF716"/>
</dbReference>
<evidence type="ECO:0000313" key="8">
    <source>
        <dbReference type="Proteomes" id="UP000267029"/>
    </source>
</evidence>
<gene>
    <name evidence="7" type="ORF">MCOS_LOCUS8639</name>
</gene>
<comment type="subcellular location">
    <subcellularLocation>
        <location evidence="1">Membrane</location>
        <topology evidence="1">Multi-pass membrane protein</topology>
    </subcellularLocation>
</comment>
<keyword evidence="4 6" id="KW-1133">Transmembrane helix</keyword>
<feature type="transmembrane region" description="Helical" evidence="6">
    <location>
        <begin position="6"/>
        <end position="24"/>
    </location>
</feature>
<evidence type="ECO:0000256" key="6">
    <source>
        <dbReference type="SAM" id="Phobius"/>
    </source>
</evidence>
<dbReference type="InterPro" id="IPR042127">
    <property type="entry name" value="TMEM45"/>
</dbReference>
<dbReference type="STRING" id="53468.A0A0R3ULR7"/>
<evidence type="ECO:0000256" key="5">
    <source>
        <dbReference type="ARBA" id="ARBA00023136"/>
    </source>
</evidence>
<dbReference type="Pfam" id="PF04819">
    <property type="entry name" value="DUF716"/>
    <property type="match status" value="1"/>
</dbReference>
<name>A0A0R3ULR7_MESCO</name>
<evidence type="ECO:0000256" key="2">
    <source>
        <dbReference type="ARBA" id="ARBA00006948"/>
    </source>
</evidence>
<accession>A0A0R3ULR7</accession>
<sequence length="293" mass="33276">MGTFAGHALPGSFFLLFGIWSAIFQLKKYYRRRRYELGLSPRPEPAYKNQLTTPIRCCEGGCCCRGKEFPLDSLLKAVCCLIGIIGEVYTGFKDGSFAHIGNAQHSTMYAMFMLSGILEMINFYRIIRLPKFSDYFFSFLAITTEAVLFAFHLHGRTLADVYVHTILIYAVLCLIVVGVFEAIYPRSLLLGLVRSLFLILQGTWFWHVGAILYPPVSWLPVWNEQAVESIPRATNVFIWHVIVVFGLICLTSAVMGFPLRNSPALHSFNRTDQRHLLSDDENSSSENEILEMH</sequence>
<comment type="similarity">
    <text evidence="2">Belongs to the TMEM45 family.</text>
</comment>
<feature type="transmembrane region" description="Helical" evidence="6">
    <location>
        <begin position="161"/>
        <end position="184"/>
    </location>
</feature>
<evidence type="ECO:0000313" key="7">
    <source>
        <dbReference type="EMBL" id="VDD82636.1"/>
    </source>
</evidence>
<dbReference type="Proteomes" id="UP000267029">
    <property type="component" value="Unassembled WGS sequence"/>
</dbReference>
<feature type="transmembrane region" description="Helical" evidence="6">
    <location>
        <begin position="136"/>
        <end position="155"/>
    </location>
</feature>
<reference evidence="7 8" key="1">
    <citation type="submission" date="2018-10" db="EMBL/GenBank/DDBJ databases">
        <authorList>
            <consortium name="Pathogen Informatics"/>
        </authorList>
    </citation>
    <scope>NUCLEOTIDE SEQUENCE [LARGE SCALE GENOMIC DNA]</scope>
</reference>
<dbReference type="AlphaFoldDB" id="A0A0R3ULR7"/>
<proteinExistence type="inferred from homology"/>
<evidence type="ECO:0000256" key="4">
    <source>
        <dbReference type="ARBA" id="ARBA00022989"/>
    </source>
</evidence>